<name>A0A3B0SK05_9ZZZZ</name>
<evidence type="ECO:0000256" key="1">
    <source>
        <dbReference type="SAM" id="Phobius"/>
    </source>
</evidence>
<keyword evidence="1" id="KW-0812">Transmembrane</keyword>
<keyword evidence="1" id="KW-0472">Membrane</keyword>
<proteinExistence type="predicted"/>
<dbReference type="EMBL" id="UOEJ01000229">
    <property type="protein sequence ID" value="VAW06145.1"/>
    <property type="molecule type" value="Genomic_DNA"/>
</dbReference>
<keyword evidence="1" id="KW-1133">Transmembrane helix</keyword>
<evidence type="ECO:0000313" key="2">
    <source>
        <dbReference type="EMBL" id="VAW06145.1"/>
    </source>
</evidence>
<sequence>MRLLNGLTFGVGAGLVTTGLSDMADGYNISLLAIGSLLMTTELIRIFFRPENQP</sequence>
<gene>
    <name evidence="2" type="ORF">MNBD_ALPHA01-1652</name>
</gene>
<organism evidence="2">
    <name type="scientific">hydrothermal vent metagenome</name>
    <dbReference type="NCBI Taxonomy" id="652676"/>
    <lineage>
        <taxon>unclassified sequences</taxon>
        <taxon>metagenomes</taxon>
        <taxon>ecological metagenomes</taxon>
    </lineage>
</organism>
<feature type="transmembrane region" description="Helical" evidence="1">
    <location>
        <begin position="31"/>
        <end position="48"/>
    </location>
</feature>
<accession>A0A3B0SK05</accession>
<reference evidence="2" key="1">
    <citation type="submission" date="2018-06" db="EMBL/GenBank/DDBJ databases">
        <authorList>
            <person name="Zhirakovskaya E."/>
        </authorList>
    </citation>
    <scope>NUCLEOTIDE SEQUENCE</scope>
</reference>
<dbReference type="AlphaFoldDB" id="A0A3B0SK05"/>
<protein>
    <submittedName>
        <fullName evidence="2">Uncharacterized protein</fullName>
    </submittedName>
</protein>